<dbReference type="EMBL" id="BMAO01018087">
    <property type="protein sequence ID" value="GFR20562.1"/>
    <property type="molecule type" value="Genomic_DNA"/>
</dbReference>
<keyword evidence="2" id="KW-1185">Reference proteome</keyword>
<reference evidence="1" key="1">
    <citation type="submission" date="2020-07" db="EMBL/GenBank/DDBJ databases">
        <title>Multicomponent nature underlies the extraordinary mechanical properties of spider dragline silk.</title>
        <authorList>
            <person name="Kono N."/>
            <person name="Nakamura H."/>
            <person name="Mori M."/>
            <person name="Yoshida Y."/>
            <person name="Ohtoshi R."/>
            <person name="Malay A.D."/>
            <person name="Moran D.A.P."/>
            <person name="Tomita M."/>
            <person name="Numata K."/>
            <person name="Arakawa K."/>
        </authorList>
    </citation>
    <scope>NUCLEOTIDE SEQUENCE</scope>
</reference>
<dbReference type="Proteomes" id="UP000887116">
    <property type="component" value="Unassembled WGS sequence"/>
</dbReference>
<evidence type="ECO:0000313" key="2">
    <source>
        <dbReference type="Proteomes" id="UP000887116"/>
    </source>
</evidence>
<evidence type="ECO:0000313" key="1">
    <source>
        <dbReference type="EMBL" id="GFR20562.1"/>
    </source>
</evidence>
<dbReference type="AlphaFoldDB" id="A0A8X6LTY6"/>
<organism evidence="1 2">
    <name type="scientific">Trichonephila clavata</name>
    <name type="common">Joro spider</name>
    <name type="synonym">Nephila clavata</name>
    <dbReference type="NCBI Taxonomy" id="2740835"/>
    <lineage>
        <taxon>Eukaryota</taxon>
        <taxon>Metazoa</taxon>
        <taxon>Ecdysozoa</taxon>
        <taxon>Arthropoda</taxon>
        <taxon>Chelicerata</taxon>
        <taxon>Arachnida</taxon>
        <taxon>Araneae</taxon>
        <taxon>Araneomorphae</taxon>
        <taxon>Entelegynae</taxon>
        <taxon>Araneoidea</taxon>
        <taxon>Nephilidae</taxon>
        <taxon>Trichonephila</taxon>
    </lineage>
</organism>
<protein>
    <submittedName>
        <fullName evidence="1">Uncharacterized protein</fullName>
    </submittedName>
</protein>
<name>A0A8X6LTY6_TRICU</name>
<proteinExistence type="predicted"/>
<sequence>MVFQQCSLYSTTALNLSMDSRIPLEQKMHPSTQQNSGLKLSMNILRTLTSNTVPYDKAVLETFRRASV</sequence>
<comment type="caution">
    <text evidence="1">The sequence shown here is derived from an EMBL/GenBank/DDBJ whole genome shotgun (WGS) entry which is preliminary data.</text>
</comment>
<gene>
    <name evidence="1" type="ORF">TNCT_403151</name>
</gene>
<accession>A0A8X6LTY6</accession>